<proteinExistence type="predicted"/>
<keyword evidence="3" id="KW-1185">Reference proteome</keyword>
<evidence type="ECO:0000313" key="2">
    <source>
        <dbReference type="EMBL" id="QDZ08296.1"/>
    </source>
</evidence>
<evidence type="ECO:0000256" key="1">
    <source>
        <dbReference type="SAM" id="MobiDB-lite"/>
    </source>
</evidence>
<evidence type="ECO:0000313" key="3">
    <source>
        <dbReference type="Proteomes" id="UP000315673"/>
    </source>
</evidence>
<protein>
    <submittedName>
        <fullName evidence="2">Uncharacterized protein</fullName>
    </submittedName>
</protein>
<gene>
    <name evidence="2" type="ORF">FPZ24_13085</name>
</gene>
<dbReference type="AlphaFoldDB" id="A0A5B8LJW9"/>
<reference evidence="2 3" key="1">
    <citation type="submission" date="2019-07" db="EMBL/GenBank/DDBJ databases">
        <title>Full genome sequence of Sphingomonas sp. 4R-6-7(HKS19).</title>
        <authorList>
            <person name="Im W.-T."/>
        </authorList>
    </citation>
    <scope>NUCLEOTIDE SEQUENCE [LARGE SCALE GENOMIC DNA]</scope>
    <source>
        <strain evidence="2 3">HKS19</strain>
    </source>
</reference>
<feature type="region of interest" description="Disordered" evidence="1">
    <location>
        <begin position="1"/>
        <end position="25"/>
    </location>
</feature>
<dbReference type="KEGG" id="spai:FPZ24_13085"/>
<name>A0A5B8LJW9_9SPHN</name>
<sequence>MDKSAHMAGRFKTSGVSTARGSDAPSFGRTRLAHLEMRALVGSAIDDVHSLATHRADEGEIEARLVSLDRHTTGRKSPSCRVLAAQIHLWYATYDGDRARALSREAIVQHSTATIFGRTSSRFAHAAPSTVPISSRSH</sequence>
<organism evidence="2 3">
    <name type="scientific">Sphingomonas panacisoli</name>
    <dbReference type="NCBI Taxonomy" id="1813879"/>
    <lineage>
        <taxon>Bacteria</taxon>
        <taxon>Pseudomonadati</taxon>
        <taxon>Pseudomonadota</taxon>
        <taxon>Alphaproteobacteria</taxon>
        <taxon>Sphingomonadales</taxon>
        <taxon>Sphingomonadaceae</taxon>
        <taxon>Sphingomonas</taxon>
    </lineage>
</organism>
<accession>A0A5B8LJW9</accession>
<dbReference type="RefSeq" id="WP_146572679.1">
    <property type="nucleotide sequence ID" value="NZ_CP042306.1"/>
</dbReference>
<dbReference type="Proteomes" id="UP000315673">
    <property type="component" value="Chromosome"/>
</dbReference>
<dbReference type="EMBL" id="CP042306">
    <property type="protein sequence ID" value="QDZ08296.1"/>
    <property type="molecule type" value="Genomic_DNA"/>
</dbReference>